<dbReference type="InterPro" id="IPR031316">
    <property type="entry name" value="FlgM_C"/>
</dbReference>
<dbReference type="Pfam" id="PF04316">
    <property type="entry name" value="FlgM"/>
    <property type="match status" value="1"/>
</dbReference>
<proteinExistence type="predicted"/>
<comment type="caution">
    <text evidence="2">The sequence shown here is derived from an EMBL/GenBank/DDBJ whole genome shotgun (WGS) entry which is preliminary data.</text>
</comment>
<dbReference type="SUPFAM" id="SSF101498">
    <property type="entry name" value="Anti-sigma factor FlgM"/>
    <property type="match status" value="1"/>
</dbReference>
<dbReference type="InterPro" id="IPR035890">
    <property type="entry name" value="Anti-sigma-28_factor_FlgM_sf"/>
</dbReference>
<dbReference type="AlphaFoldDB" id="A0A7C5SYL2"/>
<protein>
    <recommendedName>
        <fullName evidence="1">Anti-sigma-28 factor FlgM C-terminal domain-containing protein</fullName>
    </recommendedName>
</protein>
<name>A0A7C5SYL2_9AQUI</name>
<accession>A0A7C5SYL2</accession>
<dbReference type="Gene3D" id="6.10.140.30">
    <property type="entry name" value="Anti-sigma-28 factor FlgM"/>
    <property type="match status" value="1"/>
</dbReference>
<sequence length="89" mass="10448">MIERVDLWNFVNNILEQERKSREKPAEVKEQEAVKVELSEVAKRRPQPDLSELESKVSEIKAKLERGEYKVEPEKIFEGLSKYLSSSDR</sequence>
<dbReference type="EMBL" id="DSAC01000041">
    <property type="protein sequence ID" value="HHO73649.1"/>
    <property type="molecule type" value="Genomic_DNA"/>
</dbReference>
<evidence type="ECO:0000259" key="1">
    <source>
        <dbReference type="Pfam" id="PF04316"/>
    </source>
</evidence>
<gene>
    <name evidence="2" type="ORF">ENN04_03330</name>
</gene>
<feature type="domain" description="Anti-sigma-28 factor FlgM C-terminal" evidence="1">
    <location>
        <begin position="36"/>
        <end position="79"/>
    </location>
</feature>
<evidence type="ECO:0000313" key="2">
    <source>
        <dbReference type="EMBL" id="HHO73649.1"/>
    </source>
</evidence>
<reference evidence="2" key="1">
    <citation type="journal article" date="2020" name="mSystems">
        <title>Genome- and Community-Level Interaction Insights into Carbon Utilization and Element Cycling Functions of Hydrothermarchaeota in Hydrothermal Sediment.</title>
        <authorList>
            <person name="Zhou Z."/>
            <person name="Liu Y."/>
            <person name="Xu W."/>
            <person name="Pan J."/>
            <person name="Luo Z.H."/>
            <person name="Li M."/>
        </authorList>
    </citation>
    <scope>NUCLEOTIDE SEQUENCE [LARGE SCALE GENOMIC DNA]</scope>
    <source>
        <strain evidence="2">SpSt-114</strain>
    </source>
</reference>
<organism evidence="2">
    <name type="scientific">Thermocrinis ruber</name>
    <dbReference type="NCBI Taxonomy" id="75906"/>
    <lineage>
        <taxon>Bacteria</taxon>
        <taxon>Pseudomonadati</taxon>
        <taxon>Aquificota</taxon>
        <taxon>Aquificia</taxon>
        <taxon>Aquificales</taxon>
        <taxon>Aquificaceae</taxon>
        <taxon>Thermocrinis</taxon>
    </lineage>
</organism>